<organism evidence="2 3">
    <name type="scientific">Psilocybe cf. subviscida</name>
    <dbReference type="NCBI Taxonomy" id="2480587"/>
    <lineage>
        <taxon>Eukaryota</taxon>
        <taxon>Fungi</taxon>
        <taxon>Dikarya</taxon>
        <taxon>Basidiomycota</taxon>
        <taxon>Agaricomycotina</taxon>
        <taxon>Agaricomycetes</taxon>
        <taxon>Agaricomycetidae</taxon>
        <taxon>Agaricales</taxon>
        <taxon>Agaricineae</taxon>
        <taxon>Strophariaceae</taxon>
        <taxon>Psilocybe</taxon>
    </lineage>
</organism>
<keyword evidence="1" id="KW-0732">Signal</keyword>
<comment type="caution">
    <text evidence="2">The sequence shown here is derived from an EMBL/GenBank/DDBJ whole genome shotgun (WGS) entry which is preliminary data.</text>
</comment>
<dbReference type="Proteomes" id="UP000567179">
    <property type="component" value="Unassembled WGS sequence"/>
</dbReference>
<dbReference type="EMBL" id="JAACJJ010000057">
    <property type="protein sequence ID" value="KAF5310706.1"/>
    <property type="molecule type" value="Genomic_DNA"/>
</dbReference>
<feature type="signal peptide" evidence="1">
    <location>
        <begin position="1"/>
        <end position="20"/>
    </location>
</feature>
<evidence type="ECO:0000313" key="3">
    <source>
        <dbReference type="Proteomes" id="UP000567179"/>
    </source>
</evidence>
<evidence type="ECO:0000256" key="1">
    <source>
        <dbReference type="SAM" id="SignalP"/>
    </source>
</evidence>
<name>A0A8H5ESG5_9AGAR</name>
<evidence type="ECO:0008006" key="4">
    <source>
        <dbReference type="Google" id="ProtNLM"/>
    </source>
</evidence>
<sequence length="121" mass="12255">MFKFAASFVLAIVAAQAASAQTIPVGGLCSGFAGPVRLLVHDWLAPSLMQFIQTGTCVSGSICCNVAPDLSLCAAVSSCPSSFIAPGGLCAGIAGPLPNPCYPGYKCCYSSPDNATCKKKC</sequence>
<proteinExistence type="predicted"/>
<evidence type="ECO:0000313" key="2">
    <source>
        <dbReference type="EMBL" id="KAF5310706.1"/>
    </source>
</evidence>
<gene>
    <name evidence="2" type="ORF">D9619_008131</name>
</gene>
<keyword evidence="3" id="KW-1185">Reference proteome</keyword>
<protein>
    <recommendedName>
        <fullName evidence="4">Hydrophobin</fullName>
    </recommendedName>
</protein>
<reference evidence="2 3" key="1">
    <citation type="journal article" date="2020" name="ISME J.">
        <title>Uncovering the hidden diversity of litter-decomposition mechanisms in mushroom-forming fungi.</title>
        <authorList>
            <person name="Floudas D."/>
            <person name="Bentzer J."/>
            <person name="Ahren D."/>
            <person name="Johansson T."/>
            <person name="Persson P."/>
            <person name="Tunlid A."/>
        </authorList>
    </citation>
    <scope>NUCLEOTIDE SEQUENCE [LARGE SCALE GENOMIC DNA]</scope>
    <source>
        <strain evidence="2 3">CBS 101986</strain>
    </source>
</reference>
<accession>A0A8H5ESG5</accession>
<dbReference type="AlphaFoldDB" id="A0A8H5ESG5"/>
<dbReference type="OrthoDB" id="2881139at2759"/>
<feature type="chain" id="PRO_5034347427" description="Hydrophobin" evidence="1">
    <location>
        <begin position="21"/>
        <end position="121"/>
    </location>
</feature>